<feature type="domain" description="Type I restriction modification DNA specificity" evidence="4">
    <location>
        <begin position="2"/>
        <end position="159"/>
    </location>
</feature>
<dbReference type="InterPro" id="IPR000055">
    <property type="entry name" value="Restrct_endonuc_typeI_TRD"/>
</dbReference>
<keyword evidence="6" id="KW-1185">Reference proteome</keyword>
<evidence type="ECO:0000313" key="6">
    <source>
        <dbReference type="Proteomes" id="UP001058016"/>
    </source>
</evidence>
<keyword evidence="5" id="KW-0378">Hydrolase</keyword>
<dbReference type="GO" id="GO:0004519">
    <property type="term" value="F:endonuclease activity"/>
    <property type="evidence" value="ECO:0007669"/>
    <property type="project" value="UniProtKB-KW"/>
</dbReference>
<organism evidence="5 6">
    <name type="scientific">Turicibacter bilis</name>
    <dbReference type="NCBI Taxonomy" id="2735723"/>
    <lineage>
        <taxon>Bacteria</taxon>
        <taxon>Bacillati</taxon>
        <taxon>Bacillota</taxon>
        <taxon>Erysipelotrichia</taxon>
        <taxon>Erysipelotrichales</taxon>
        <taxon>Turicibacteraceae</taxon>
        <taxon>Turicibacter</taxon>
    </lineage>
</organism>
<dbReference type="InterPro" id="IPR052021">
    <property type="entry name" value="Type-I_RS_S_subunit"/>
</dbReference>
<dbReference type="EMBL" id="CP071249">
    <property type="protein sequence ID" value="UUF06730.1"/>
    <property type="molecule type" value="Genomic_DNA"/>
</dbReference>
<keyword evidence="5" id="KW-0255">Endonuclease</keyword>
<evidence type="ECO:0000259" key="4">
    <source>
        <dbReference type="Pfam" id="PF01420"/>
    </source>
</evidence>
<dbReference type="PANTHER" id="PTHR30408">
    <property type="entry name" value="TYPE-1 RESTRICTION ENZYME ECOKI SPECIFICITY PROTEIN"/>
    <property type="match status" value="1"/>
</dbReference>
<dbReference type="PANTHER" id="PTHR30408:SF12">
    <property type="entry name" value="TYPE I RESTRICTION ENZYME MJAVIII SPECIFICITY SUBUNIT"/>
    <property type="match status" value="1"/>
</dbReference>
<dbReference type="InterPro" id="IPR044946">
    <property type="entry name" value="Restrct_endonuc_typeI_TRD_sf"/>
</dbReference>
<dbReference type="Gene3D" id="3.90.220.20">
    <property type="entry name" value="DNA methylase specificity domains"/>
    <property type="match status" value="1"/>
</dbReference>
<evidence type="ECO:0000256" key="1">
    <source>
        <dbReference type="ARBA" id="ARBA00010923"/>
    </source>
</evidence>
<name>A0ABY5JMM6_9FIRM</name>
<evidence type="ECO:0000256" key="3">
    <source>
        <dbReference type="ARBA" id="ARBA00023125"/>
    </source>
</evidence>
<keyword evidence="5" id="KW-0540">Nuclease</keyword>
<sequence length="184" mass="21065">MKLSDLCRVKSGFQGRSSEGKTYKQIKLKDVTKEGIILFDQLTEFESQNVNERFFLKKNDIIFKAKCAENSAALIEEDLADTVATSHFLVLTVNNVNQVDPAYLAMYLNSDFAQSYFKINAQGVTVPMIRLSTLEELDVKLPTIEKQREVAKAYQLLKDERAVMEQLIQNREKQFKAYLQNLLG</sequence>
<dbReference type="RefSeq" id="WP_212725659.1">
    <property type="nucleotide sequence ID" value="NZ_CP071249.1"/>
</dbReference>
<comment type="similarity">
    <text evidence="1">Belongs to the type-I restriction system S methylase family.</text>
</comment>
<protein>
    <submittedName>
        <fullName evidence="5">Restriction endonuclease subunit S</fullName>
    </submittedName>
</protein>
<keyword evidence="2" id="KW-0680">Restriction system</keyword>
<proteinExistence type="inferred from homology"/>
<dbReference type="Proteomes" id="UP001058016">
    <property type="component" value="Chromosome"/>
</dbReference>
<gene>
    <name evidence="5" type="ORF">J0J69_03890</name>
</gene>
<accession>A0ABY5JMM6</accession>
<evidence type="ECO:0000313" key="5">
    <source>
        <dbReference type="EMBL" id="UUF06730.1"/>
    </source>
</evidence>
<reference evidence="5 6" key="1">
    <citation type="submission" date="2021-03" db="EMBL/GenBank/DDBJ databases">
        <title>Comparative Genomics and Metabolomics in the genus Turicibacter.</title>
        <authorList>
            <person name="Maki J."/>
            <person name="Looft T."/>
        </authorList>
    </citation>
    <scope>NUCLEOTIDE SEQUENCE [LARGE SCALE GENOMIC DNA]</scope>
    <source>
        <strain evidence="5 6">MMM721</strain>
    </source>
</reference>
<dbReference type="SUPFAM" id="SSF116734">
    <property type="entry name" value="DNA methylase specificity domain"/>
    <property type="match status" value="1"/>
</dbReference>
<evidence type="ECO:0000256" key="2">
    <source>
        <dbReference type="ARBA" id="ARBA00022747"/>
    </source>
</evidence>
<keyword evidence="3" id="KW-0238">DNA-binding</keyword>
<dbReference type="Pfam" id="PF01420">
    <property type="entry name" value="Methylase_S"/>
    <property type="match status" value="1"/>
</dbReference>